<dbReference type="InterPro" id="IPR014105">
    <property type="entry name" value="Carotenoid/retinoid_OxRdtase"/>
</dbReference>
<evidence type="ECO:0000313" key="7">
    <source>
        <dbReference type="Proteomes" id="UP000258613"/>
    </source>
</evidence>
<keyword evidence="7" id="KW-1185">Reference proteome</keyword>
<comment type="pathway">
    <text evidence="1">Carotenoid biosynthesis.</text>
</comment>
<dbReference type="Gene3D" id="3.50.50.60">
    <property type="entry name" value="FAD/NAD(P)-binding domain"/>
    <property type="match status" value="2"/>
</dbReference>
<dbReference type="PRINTS" id="PR00419">
    <property type="entry name" value="ADXRDTASE"/>
</dbReference>
<keyword evidence="2" id="KW-0125">Carotenoid biosynthesis</keyword>
<dbReference type="GO" id="GO:0016491">
    <property type="term" value="F:oxidoreductase activity"/>
    <property type="evidence" value="ECO:0007669"/>
    <property type="project" value="UniProtKB-KW"/>
</dbReference>
<evidence type="ECO:0000256" key="3">
    <source>
        <dbReference type="ARBA" id="ARBA00023002"/>
    </source>
</evidence>
<reference evidence="6" key="3">
    <citation type="journal article" date="2019" name="Int. J. Syst. Evol. Microbiol.">
        <title>Natronolimnobius sulfurireducens sp. nov. and Halalkaliarchaeum desulfuricum gen. nov., sp. nov., the first sulfur-respiring alkaliphilic haloarchaea from hypersaline alkaline lakes.</title>
        <authorList>
            <person name="Sorokin D.Y."/>
            <person name="Yakimov M."/>
            <person name="Messina E."/>
            <person name="Merkel A.Y."/>
            <person name="Bale N.J."/>
            <person name="Sinninghe Damste J.S."/>
        </authorList>
    </citation>
    <scope>NUCLEOTIDE SEQUENCE</scope>
    <source>
        <strain evidence="6">AArc-Mg</strain>
        <strain evidence="5">AArc1</strain>
    </source>
</reference>
<dbReference type="KEGG" id="nan:AArc1_0585"/>
<organism evidence="6 7">
    <name type="scientific">Natrarchaeobaculum sulfurireducens</name>
    <dbReference type="NCBI Taxonomy" id="2044521"/>
    <lineage>
        <taxon>Archaea</taxon>
        <taxon>Methanobacteriati</taxon>
        <taxon>Methanobacteriota</taxon>
        <taxon>Stenosarchaea group</taxon>
        <taxon>Halobacteria</taxon>
        <taxon>Halobacteriales</taxon>
        <taxon>Natrialbaceae</taxon>
        <taxon>Natrarchaeobaculum</taxon>
    </lineage>
</organism>
<evidence type="ECO:0000256" key="1">
    <source>
        <dbReference type="ARBA" id="ARBA00004829"/>
    </source>
</evidence>
<evidence type="ECO:0000256" key="2">
    <source>
        <dbReference type="ARBA" id="ARBA00022746"/>
    </source>
</evidence>
<dbReference type="GeneID" id="37641054"/>
<keyword evidence="3" id="KW-0560">Oxidoreductase</keyword>
<gene>
    <name evidence="5" type="ORF">AArc1_0585</name>
    <name evidence="6" type="ORF">AArcMg_0573</name>
</gene>
<dbReference type="Pfam" id="PF01593">
    <property type="entry name" value="Amino_oxidase"/>
    <property type="match status" value="1"/>
</dbReference>
<dbReference type="OrthoDB" id="40741at2157"/>
<dbReference type="InterPro" id="IPR036188">
    <property type="entry name" value="FAD/NAD-bd_sf"/>
</dbReference>
<accession>A0A346PBN4</accession>
<accession>A0A346PM51</accession>
<feature type="domain" description="Amine oxidase" evidence="4">
    <location>
        <begin position="18"/>
        <end position="490"/>
    </location>
</feature>
<dbReference type="RefSeq" id="WP_117363129.1">
    <property type="nucleotide sequence ID" value="NZ_CP024047.1"/>
</dbReference>
<evidence type="ECO:0000259" key="4">
    <source>
        <dbReference type="Pfam" id="PF01593"/>
    </source>
</evidence>
<proteinExistence type="predicted"/>
<evidence type="ECO:0000313" key="6">
    <source>
        <dbReference type="EMBL" id="AXR80596.1"/>
    </source>
</evidence>
<evidence type="ECO:0000313" key="5">
    <source>
        <dbReference type="EMBL" id="AXR76929.1"/>
    </source>
</evidence>
<dbReference type="Proteomes" id="UP000258707">
    <property type="component" value="Chromosome"/>
</dbReference>
<sequence>MVDADRNDETIGVVGAGIGGLAASAYLGAAGADVSVYERESRVGGVANRLESDGFRFDTGPSWYLIPEVFERFFEHFDDSPADHYELVELEPNYRVFWDDGDRADVTTDLEETAALFESYEAGAGDALRRYLEDAAEAYEIGMNRFVMANRTRFRDYLSLEVARSARGLTLLGSMDDHVRTYIDHPKLRQLLQYTLVFLGGSPHNTPSLYKLMSHVDLGMGVYYPQGGMYEVVEAMERVAQAQGVEIHTDAEVDGVVPRADGLAVSLGGDEYVHDRVVCNAPPASVERSLLPADAVDRKPDYWDDRTWGPSAFMLYLGVDGDVDPLEHHTLVLPTDWDPHFESIFEEPHWPEDPAYYVNVPSETDPSVAPEGCSTVVILVPIAPGLEDGPELRTTYRDAVLADLAATTGVDLRDRILLEELTAVSDYERRLDRPQGTALGLAHTLFQTGPMRPGHRAPGVDGLYYVGGDTNPGIGVPMCLLSGEHVAETIRADMRPTGVGRLLPF</sequence>
<dbReference type="EMBL" id="CP024047">
    <property type="protein sequence ID" value="AXR76929.1"/>
    <property type="molecule type" value="Genomic_DNA"/>
</dbReference>
<dbReference type="GO" id="GO:0016117">
    <property type="term" value="P:carotenoid biosynthetic process"/>
    <property type="evidence" value="ECO:0007669"/>
    <property type="project" value="UniProtKB-KW"/>
</dbReference>
<name>A0A346PM51_9EURY</name>
<dbReference type="InterPro" id="IPR002937">
    <property type="entry name" value="Amino_oxidase"/>
</dbReference>
<dbReference type="Proteomes" id="UP000258613">
    <property type="component" value="Chromosome"/>
</dbReference>
<dbReference type="KEGG" id="nag:AArcMg_0573"/>
<reference evidence="7" key="2">
    <citation type="submission" date="2018-02" db="EMBL/GenBank/DDBJ databases">
        <title>Phenotypic and genomic properties of facultatively anaerobic sulfur-reducing natronoarchaea from hypersaline soda lakes.</title>
        <authorList>
            <person name="Sorokin D.Y."/>
            <person name="Kublanov I.V."/>
            <person name="Roman P."/>
            <person name="Sinninghe Damste J.S."/>
            <person name="Golyshin P.N."/>
            <person name="Rojo D."/>
            <person name="Ciordia S."/>
            <person name="Mena M.D.C."/>
            <person name="Ferrer M."/>
            <person name="Messina E."/>
            <person name="Smedile F."/>
            <person name="La Spada G."/>
            <person name="La Cono V."/>
            <person name="Yakimov M.M."/>
        </authorList>
    </citation>
    <scope>NUCLEOTIDE SEQUENCE [LARGE SCALE GENOMIC DNA]</scope>
    <source>
        <strain evidence="7">AArc-Mg</strain>
    </source>
</reference>
<dbReference type="PANTHER" id="PTHR43734">
    <property type="entry name" value="PHYTOENE DESATURASE"/>
    <property type="match status" value="1"/>
</dbReference>
<dbReference type="AlphaFoldDB" id="A0A346PM51"/>
<dbReference type="PANTHER" id="PTHR43734:SF1">
    <property type="entry name" value="PHYTOENE DESATURASE"/>
    <property type="match status" value="1"/>
</dbReference>
<dbReference type="SUPFAM" id="SSF51905">
    <property type="entry name" value="FAD/NAD(P)-binding domain"/>
    <property type="match status" value="1"/>
</dbReference>
<reference evidence="8" key="1">
    <citation type="submission" date="2017-10" db="EMBL/GenBank/DDBJ databases">
        <title>Phenotypic and genomic properties of facultatively anaerobic sulfur-reducing natronoarchaea from hypersaline soda lakes.</title>
        <authorList>
            <person name="Sorokin D.Y."/>
            <person name="Kublanov I.V."/>
            <person name="Roman P."/>
            <person name="Sinninghe Damste J.S."/>
            <person name="Golyshin P.N."/>
            <person name="Rojo D."/>
            <person name="Ciordia S."/>
            <person name="Mena Md.C."/>
            <person name="Ferrer M."/>
            <person name="Messina E."/>
            <person name="Smedile F."/>
            <person name="La Spada G."/>
            <person name="La Cono V."/>
            <person name="Yakimov M.M."/>
        </authorList>
    </citation>
    <scope>NUCLEOTIDE SEQUENCE [LARGE SCALE GENOMIC DNA]</scope>
    <source>
        <strain evidence="8">AArc1</strain>
    </source>
</reference>
<dbReference type="EMBL" id="CP027033">
    <property type="protein sequence ID" value="AXR80596.1"/>
    <property type="molecule type" value="Genomic_DNA"/>
</dbReference>
<dbReference type="NCBIfam" id="TIGR02734">
    <property type="entry name" value="crtI_fam"/>
    <property type="match status" value="1"/>
</dbReference>
<evidence type="ECO:0000313" key="8">
    <source>
        <dbReference type="Proteomes" id="UP000258707"/>
    </source>
</evidence>
<protein>
    <submittedName>
        <fullName evidence="5 6">Phytoene dehydrogenase</fullName>
    </submittedName>
</protein>